<dbReference type="STRING" id="314344.AL013_11565"/>
<dbReference type="Gene3D" id="3.50.50.60">
    <property type="entry name" value="FAD/NAD(P)-binding domain"/>
    <property type="match status" value="2"/>
</dbReference>
<dbReference type="GO" id="GO:0012501">
    <property type="term" value="P:programmed cell death"/>
    <property type="evidence" value="ECO:0007669"/>
    <property type="project" value="TreeGrafter"/>
</dbReference>
<reference evidence="11 12" key="1">
    <citation type="submission" date="2006-09" db="EMBL/GenBank/DDBJ databases">
        <authorList>
            <person name="Emerson D."/>
            <person name="Ferriera S."/>
            <person name="Johnson J."/>
            <person name="Kravitz S."/>
            <person name="Halpern A."/>
            <person name="Remington K."/>
            <person name="Beeson K."/>
            <person name="Tran B."/>
            <person name="Rogers Y.-H."/>
            <person name="Friedman R."/>
            <person name="Venter J.C."/>
        </authorList>
    </citation>
    <scope>NUCLEOTIDE SEQUENCE [LARGE SCALE GENOMIC DNA]</scope>
    <source>
        <strain evidence="11 12">PV-1</strain>
    </source>
</reference>
<sequence length="391" mass="43124">MLHYPYLIIGAGITGAAAIRGIRKQDPTGRIGIITDEPHPPYKRPFLSKALWKGISYDKVWIKIDMQHIDLHQSTSIIRIDRQNKQVVDDLGTVYGYDNLLLATGGVARHLPWDVDGVIYFRELDDYLQLKSRAEAGQHFAVIGGGFIGSEIAAALTINGNKVTMIYPEAAIGARIYPEALAHFLNRYYQEKGINMLAGQTVDAITQHSDGYTLNTQAGETLDVDGVVVGIGIQINSGLAEAAGLKVDNGILVDDFLHTSDPAIYAAGDAANFFNPALGNRMRVEHEDNANVMGETAGRNMAGDAVPYDHLPFFYTDLFDLGYEAVGELDAGMELVEDWQEPFRKGVIYYLKEKRVRGVLLWNTWGHMETARALIAEAGPFSSQQLKGRIR</sequence>
<dbReference type="GO" id="GO:0046983">
    <property type="term" value="F:protein dimerization activity"/>
    <property type="evidence" value="ECO:0007669"/>
    <property type="project" value="InterPro"/>
</dbReference>
<dbReference type="SUPFAM" id="SSF51905">
    <property type="entry name" value="FAD/NAD(P)-binding domain"/>
    <property type="match status" value="1"/>
</dbReference>
<dbReference type="AlphaFoldDB" id="Q0EZE1"/>
<evidence type="ECO:0000313" key="12">
    <source>
        <dbReference type="Proteomes" id="UP000005297"/>
    </source>
</evidence>
<dbReference type="PANTHER" id="PTHR43557">
    <property type="entry name" value="APOPTOSIS-INDUCING FACTOR 1"/>
    <property type="match status" value="1"/>
</dbReference>
<dbReference type="InterPro" id="IPR016156">
    <property type="entry name" value="FAD/NAD-linked_Rdtase_dimer_sf"/>
</dbReference>
<dbReference type="Gene3D" id="3.30.390.30">
    <property type="match status" value="1"/>
</dbReference>
<evidence type="ECO:0000256" key="8">
    <source>
        <dbReference type="ARBA" id="ARBA00047786"/>
    </source>
</evidence>
<dbReference type="SMART" id="SM01353">
    <property type="entry name" value="AIF_C"/>
    <property type="match status" value="1"/>
</dbReference>
<keyword evidence="7" id="KW-0520">NAD</keyword>
<keyword evidence="2" id="KW-0285">Flavoprotein</keyword>
<proteinExistence type="predicted"/>
<accession>Q0EZE1</accession>
<dbReference type="eggNOG" id="COG0446">
    <property type="taxonomic scope" value="Bacteria"/>
</dbReference>
<dbReference type="GO" id="GO:0033108">
    <property type="term" value="P:mitochondrial respiratory chain complex assembly"/>
    <property type="evidence" value="ECO:0007669"/>
    <property type="project" value="TreeGrafter"/>
</dbReference>
<evidence type="ECO:0000256" key="7">
    <source>
        <dbReference type="ARBA" id="ARBA00023027"/>
    </source>
</evidence>
<dbReference type="InParanoid" id="Q0EZE1"/>
<name>Q0EZE1_9PROT</name>
<comment type="caution">
    <text evidence="11">The sequence shown here is derived from an EMBL/GenBank/DDBJ whole genome shotgun (WGS) entry which is preliminary data.</text>
</comment>
<dbReference type="Proteomes" id="UP000005297">
    <property type="component" value="Unassembled WGS sequence"/>
</dbReference>
<keyword evidence="4" id="KW-0274">FAD</keyword>
<organism evidence="11 12">
    <name type="scientific">Mariprofundus ferrooxydans PV-1</name>
    <dbReference type="NCBI Taxonomy" id="314345"/>
    <lineage>
        <taxon>Bacteria</taxon>
        <taxon>Pseudomonadati</taxon>
        <taxon>Pseudomonadota</taxon>
        <taxon>Candidatius Mariprofundia</taxon>
        <taxon>Mariprofundales</taxon>
        <taxon>Mariprofundaceae</taxon>
        <taxon>Mariprofundus</taxon>
    </lineage>
</organism>
<evidence type="ECO:0000256" key="6">
    <source>
        <dbReference type="ARBA" id="ARBA00023002"/>
    </source>
</evidence>
<evidence type="ECO:0000256" key="3">
    <source>
        <dbReference type="ARBA" id="ARBA00022703"/>
    </source>
</evidence>
<dbReference type="InterPro" id="IPR036188">
    <property type="entry name" value="FAD/NAD-bd_sf"/>
</dbReference>
<dbReference type="PANTHER" id="PTHR43557:SF4">
    <property type="entry name" value="APOPTOSIS-INDUCING FACTOR 1, MITOCHONDRIAL"/>
    <property type="match status" value="1"/>
</dbReference>
<keyword evidence="12" id="KW-1185">Reference proteome</keyword>
<feature type="domain" description="FAD/NAD(P)-binding" evidence="9">
    <location>
        <begin position="6"/>
        <end position="281"/>
    </location>
</feature>
<dbReference type="PRINTS" id="PR00469">
    <property type="entry name" value="PNDRDTASEII"/>
</dbReference>
<dbReference type="GO" id="GO:0016174">
    <property type="term" value="F:NAD(P)H oxidase H2O2-forming activity"/>
    <property type="evidence" value="ECO:0007669"/>
    <property type="project" value="TreeGrafter"/>
</dbReference>
<dbReference type="InterPro" id="IPR029324">
    <property type="entry name" value="AIF_C"/>
</dbReference>
<dbReference type="PRINTS" id="PR00368">
    <property type="entry name" value="FADPNR"/>
</dbReference>
<evidence type="ECO:0000259" key="10">
    <source>
        <dbReference type="Pfam" id="PF14721"/>
    </source>
</evidence>
<dbReference type="RefSeq" id="WP_009850373.1">
    <property type="nucleotide sequence ID" value="NZ_DS022294.1"/>
</dbReference>
<dbReference type="SUPFAM" id="SSF55424">
    <property type="entry name" value="FAD/NAD-linked reductases, dimerisation (C-terminal) domain"/>
    <property type="match status" value="1"/>
</dbReference>
<dbReference type="HOGENOM" id="CLU_003291_4_0_0"/>
<evidence type="ECO:0000313" key="11">
    <source>
        <dbReference type="EMBL" id="EAU54763.1"/>
    </source>
</evidence>
<dbReference type="GO" id="GO:0071949">
    <property type="term" value="F:FAD binding"/>
    <property type="evidence" value="ECO:0007669"/>
    <property type="project" value="TreeGrafter"/>
</dbReference>
<keyword evidence="5" id="KW-0809">Transit peptide</keyword>
<evidence type="ECO:0000256" key="4">
    <source>
        <dbReference type="ARBA" id="ARBA00022827"/>
    </source>
</evidence>
<dbReference type="EMBL" id="AATS01000006">
    <property type="protein sequence ID" value="EAU54763.1"/>
    <property type="molecule type" value="Genomic_DNA"/>
</dbReference>
<feature type="domain" description="Mitochondrial apoptosis-inducing factor C-terminal" evidence="10">
    <location>
        <begin position="340"/>
        <end position="376"/>
    </location>
</feature>
<keyword evidence="6" id="KW-0560">Oxidoreductase</keyword>
<dbReference type="FunCoup" id="Q0EZE1">
    <property type="interactions" value="240"/>
</dbReference>
<dbReference type="Pfam" id="PF07992">
    <property type="entry name" value="Pyr_redox_2"/>
    <property type="match status" value="1"/>
</dbReference>
<dbReference type="InterPro" id="IPR023753">
    <property type="entry name" value="FAD/NAD-binding_dom"/>
</dbReference>
<evidence type="ECO:0000256" key="5">
    <source>
        <dbReference type="ARBA" id="ARBA00022946"/>
    </source>
</evidence>
<gene>
    <name evidence="11" type="ORF">SPV1_14304</name>
</gene>
<dbReference type="GO" id="GO:0005737">
    <property type="term" value="C:cytoplasm"/>
    <property type="evidence" value="ECO:0007669"/>
    <property type="project" value="TreeGrafter"/>
</dbReference>
<comment type="catalytic activity">
    <reaction evidence="8">
        <text>A + NADH + H(+) = AH2 + NAD(+)</text>
        <dbReference type="Rhea" id="RHEA:11356"/>
        <dbReference type="ChEBI" id="CHEBI:13193"/>
        <dbReference type="ChEBI" id="CHEBI:15378"/>
        <dbReference type="ChEBI" id="CHEBI:17499"/>
        <dbReference type="ChEBI" id="CHEBI:57540"/>
        <dbReference type="ChEBI" id="CHEBI:57945"/>
    </reaction>
</comment>
<protein>
    <submittedName>
        <fullName evidence="11">FAD-dependent pyridine nucleotide-disulphide oxidoreductase</fullName>
    </submittedName>
</protein>
<dbReference type="InterPro" id="IPR050446">
    <property type="entry name" value="FAD-oxidoreductase/Apoptosis"/>
</dbReference>
<evidence type="ECO:0000259" key="9">
    <source>
        <dbReference type="Pfam" id="PF07992"/>
    </source>
</evidence>
<evidence type="ECO:0000256" key="1">
    <source>
        <dbReference type="ARBA" id="ARBA00001974"/>
    </source>
</evidence>
<comment type="cofactor">
    <cofactor evidence="1">
        <name>FAD</name>
        <dbReference type="ChEBI" id="CHEBI:57692"/>
    </cofactor>
</comment>
<dbReference type="Pfam" id="PF14721">
    <property type="entry name" value="AIF_C"/>
    <property type="match status" value="1"/>
</dbReference>
<evidence type="ECO:0000256" key="2">
    <source>
        <dbReference type="ARBA" id="ARBA00022630"/>
    </source>
</evidence>
<keyword evidence="3" id="KW-0053">Apoptosis</keyword>
<dbReference type="OrthoDB" id="9800607at2"/>